<dbReference type="Pfam" id="PF03544">
    <property type="entry name" value="TonB_C"/>
    <property type="match status" value="1"/>
</dbReference>
<keyword evidence="14" id="KW-1185">Reference proteome</keyword>
<evidence type="ECO:0000256" key="3">
    <source>
        <dbReference type="ARBA" id="ARBA00022448"/>
    </source>
</evidence>
<keyword evidence="8 11" id="KW-1133">Transmembrane helix</keyword>
<evidence type="ECO:0000256" key="2">
    <source>
        <dbReference type="ARBA" id="ARBA00006555"/>
    </source>
</evidence>
<feature type="region of interest" description="Disordered" evidence="10">
    <location>
        <begin position="108"/>
        <end position="161"/>
    </location>
</feature>
<evidence type="ECO:0000256" key="6">
    <source>
        <dbReference type="ARBA" id="ARBA00022692"/>
    </source>
</evidence>
<dbReference type="PANTHER" id="PTHR33446:SF2">
    <property type="entry name" value="PROTEIN TONB"/>
    <property type="match status" value="1"/>
</dbReference>
<dbReference type="GO" id="GO:0031992">
    <property type="term" value="F:energy transducer activity"/>
    <property type="evidence" value="ECO:0007669"/>
    <property type="project" value="InterPro"/>
</dbReference>
<evidence type="ECO:0000313" key="14">
    <source>
        <dbReference type="Proteomes" id="UP000441336"/>
    </source>
</evidence>
<organism evidence="13 14">
    <name type="scientific">Hymenobacter ginkgonis</name>
    <dbReference type="NCBI Taxonomy" id="2682976"/>
    <lineage>
        <taxon>Bacteria</taxon>
        <taxon>Pseudomonadati</taxon>
        <taxon>Bacteroidota</taxon>
        <taxon>Cytophagia</taxon>
        <taxon>Cytophagales</taxon>
        <taxon>Hymenobacteraceae</taxon>
        <taxon>Hymenobacter</taxon>
    </lineage>
</organism>
<keyword evidence="5" id="KW-0997">Cell inner membrane</keyword>
<evidence type="ECO:0000256" key="10">
    <source>
        <dbReference type="SAM" id="MobiDB-lite"/>
    </source>
</evidence>
<evidence type="ECO:0000313" key="13">
    <source>
        <dbReference type="EMBL" id="MVN75858.1"/>
    </source>
</evidence>
<sequence>MSLFPASLDDVVFEGRNQAYGAYALRQAYRQHLASAGGITVALCATLLLAWGIWQRLAPTVVPVIAPLHPAELALEKFTVETPKQAVITPPPARRMATHVAATIPTEVTKDNTPTPLPKPQLTTPEIDGPAGPAVTNPADGLAEVGPTTGPTTSDNDGDATSAVTGPYIVVEKMPEFAGGQAALLRYLQKNLRYPATALAAQAEGRVFLSFVVQADGTIADVTILKGLGYGLDEEAQRVVRQMPAWMPGYQSKHAVPVRFTLPITFKVQ</sequence>
<keyword evidence="4" id="KW-1003">Cell membrane</keyword>
<keyword evidence="6 11" id="KW-0812">Transmembrane</keyword>
<evidence type="ECO:0000256" key="4">
    <source>
        <dbReference type="ARBA" id="ARBA00022475"/>
    </source>
</evidence>
<dbReference type="InterPro" id="IPR003538">
    <property type="entry name" value="TonB"/>
</dbReference>
<keyword evidence="3" id="KW-0813">Transport</keyword>
<comment type="subcellular location">
    <subcellularLocation>
        <location evidence="1">Cell inner membrane</location>
        <topology evidence="1">Single-pass membrane protein</topology>
        <orientation evidence="1">Periplasmic side</orientation>
    </subcellularLocation>
</comment>
<evidence type="ECO:0000256" key="9">
    <source>
        <dbReference type="ARBA" id="ARBA00023136"/>
    </source>
</evidence>
<comment type="caution">
    <text evidence="13">The sequence shown here is derived from an EMBL/GenBank/DDBJ whole genome shotgun (WGS) entry which is preliminary data.</text>
</comment>
<dbReference type="NCBIfam" id="TIGR01352">
    <property type="entry name" value="tonB_Cterm"/>
    <property type="match status" value="1"/>
</dbReference>
<dbReference type="GO" id="GO:0098797">
    <property type="term" value="C:plasma membrane protein complex"/>
    <property type="evidence" value="ECO:0007669"/>
    <property type="project" value="TreeGrafter"/>
</dbReference>
<evidence type="ECO:0000256" key="8">
    <source>
        <dbReference type="ARBA" id="ARBA00022989"/>
    </source>
</evidence>
<evidence type="ECO:0000256" key="11">
    <source>
        <dbReference type="SAM" id="Phobius"/>
    </source>
</evidence>
<dbReference type="Gene3D" id="3.30.1150.10">
    <property type="match status" value="1"/>
</dbReference>
<dbReference type="InterPro" id="IPR037682">
    <property type="entry name" value="TonB_C"/>
</dbReference>
<evidence type="ECO:0000256" key="1">
    <source>
        <dbReference type="ARBA" id="ARBA00004383"/>
    </source>
</evidence>
<accession>A0A7K1TBR9</accession>
<dbReference type="GO" id="GO:0015031">
    <property type="term" value="P:protein transport"/>
    <property type="evidence" value="ECO:0007669"/>
    <property type="project" value="UniProtKB-KW"/>
</dbReference>
<dbReference type="PANTHER" id="PTHR33446">
    <property type="entry name" value="PROTEIN TONB-RELATED"/>
    <property type="match status" value="1"/>
</dbReference>
<dbReference type="RefSeq" id="WP_157562958.1">
    <property type="nucleotide sequence ID" value="NZ_WQKZ01000002.1"/>
</dbReference>
<dbReference type="GO" id="GO:0015891">
    <property type="term" value="P:siderophore transport"/>
    <property type="evidence" value="ECO:0007669"/>
    <property type="project" value="InterPro"/>
</dbReference>
<dbReference type="PROSITE" id="PS52015">
    <property type="entry name" value="TONB_CTD"/>
    <property type="match status" value="1"/>
</dbReference>
<dbReference type="EMBL" id="WQKZ01000002">
    <property type="protein sequence ID" value="MVN75858.1"/>
    <property type="molecule type" value="Genomic_DNA"/>
</dbReference>
<dbReference type="InterPro" id="IPR006260">
    <property type="entry name" value="TonB/TolA_C"/>
</dbReference>
<feature type="transmembrane region" description="Helical" evidence="11">
    <location>
        <begin position="33"/>
        <end position="54"/>
    </location>
</feature>
<dbReference type="GO" id="GO:0055085">
    <property type="term" value="P:transmembrane transport"/>
    <property type="evidence" value="ECO:0007669"/>
    <property type="project" value="InterPro"/>
</dbReference>
<feature type="domain" description="TonB C-terminal" evidence="12">
    <location>
        <begin position="179"/>
        <end position="269"/>
    </location>
</feature>
<comment type="similarity">
    <text evidence="2">Belongs to the TonB family.</text>
</comment>
<name>A0A7K1TBR9_9BACT</name>
<dbReference type="Proteomes" id="UP000441336">
    <property type="component" value="Unassembled WGS sequence"/>
</dbReference>
<keyword evidence="7" id="KW-0653">Protein transport</keyword>
<dbReference type="GO" id="GO:0030288">
    <property type="term" value="C:outer membrane-bounded periplasmic space"/>
    <property type="evidence" value="ECO:0007669"/>
    <property type="project" value="InterPro"/>
</dbReference>
<evidence type="ECO:0000256" key="7">
    <source>
        <dbReference type="ARBA" id="ARBA00022927"/>
    </source>
</evidence>
<gene>
    <name evidence="13" type="ORF">GO988_05920</name>
</gene>
<dbReference type="InterPro" id="IPR051045">
    <property type="entry name" value="TonB-dependent_transducer"/>
</dbReference>
<dbReference type="PRINTS" id="PR01374">
    <property type="entry name" value="TONBPROTEIN"/>
</dbReference>
<dbReference type="AlphaFoldDB" id="A0A7K1TBR9"/>
<evidence type="ECO:0000259" key="12">
    <source>
        <dbReference type="PROSITE" id="PS52015"/>
    </source>
</evidence>
<evidence type="ECO:0000256" key="5">
    <source>
        <dbReference type="ARBA" id="ARBA00022519"/>
    </source>
</evidence>
<keyword evidence="9 11" id="KW-0472">Membrane</keyword>
<protein>
    <submittedName>
        <fullName evidence="13">TonB family protein</fullName>
    </submittedName>
</protein>
<dbReference type="SUPFAM" id="SSF74653">
    <property type="entry name" value="TolA/TonB C-terminal domain"/>
    <property type="match status" value="1"/>
</dbReference>
<reference evidence="13 14" key="1">
    <citation type="submission" date="2019-12" db="EMBL/GenBank/DDBJ databases">
        <title>Hymenobacter sp. HMF4947 Genome sequencing and assembly.</title>
        <authorList>
            <person name="Kang H."/>
            <person name="Cha I."/>
            <person name="Kim H."/>
            <person name="Joh K."/>
        </authorList>
    </citation>
    <scope>NUCLEOTIDE SEQUENCE [LARGE SCALE GENOMIC DNA]</scope>
    <source>
        <strain evidence="13 14">HMF4947</strain>
    </source>
</reference>
<proteinExistence type="inferred from homology"/>